<dbReference type="InterPro" id="IPR057058">
    <property type="entry name" value="LTI65_LTI78_NYQTKV"/>
</dbReference>
<feature type="compositionally biased region" description="Polar residues" evidence="1">
    <location>
        <begin position="311"/>
        <end position="325"/>
    </location>
</feature>
<feature type="domain" description="LTI65/LTI78 PGEED repeat" evidence="2">
    <location>
        <begin position="412"/>
        <end position="442"/>
    </location>
</feature>
<protein>
    <submittedName>
        <fullName evidence="5">Low-temperature-induced 65 kDa protein</fullName>
    </submittedName>
</protein>
<feature type="compositionally biased region" description="Basic and acidic residues" evidence="1">
    <location>
        <begin position="215"/>
        <end position="226"/>
    </location>
</feature>
<evidence type="ECO:0000259" key="3">
    <source>
        <dbReference type="Pfam" id="PF23402"/>
    </source>
</evidence>
<gene>
    <name evidence="5" type="primary">LTI65_0</name>
    <name evidence="5" type="ORF">CK203_054526</name>
</gene>
<evidence type="ECO:0000313" key="6">
    <source>
        <dbReference type="Proteomes" id="UP000288805"/>
    </source>
</evidence>
<feature type="region of interest" description="Disordered" evidence="1">
    <location>
        <begin position="569"/>
        <end position="588"/>
    </location>
</feature>
<feature type="compositionally biased region" description="Low complexity" evidence="1">
    <location>
        <begin position="491"/>
        <end position="500"/>
    </location>
</feature>
<sequence length="588" mass="63841">MDYPQTGHPHGHHYEEDPHSVGLHSVCSNMSFSVSATEGEDHHEKKSVLKKVKDKAKKIKDTITKHGHGQHHDEHGQEFDEEDDEDEEMAEEQGGQKYESTVIKSRTIPMEELYAGQSGPTLERTTAMKEDPLVPKDATTTPFPSQTPGKEDTSRQYGDNLGRPTAMEDHPYAPDNTPQTFSVEPYSTTRLDEHPKEGNPEKSRVNLGASMGLEENPHAPKDRPEAVDPPNYQTKVADPTGDGGEEVVIAPIISSFDKMSVQDKPEQPFATRTGSHDQFSPEPLPAETKTTEDPQDSNNAEKPSNEKTYTEKISTAAISAKNTVASKLGYGGTDKGEETHEGGDQTAKKTSSVTEYGKKIANTLTETLSPVYGKVAEAGSAVKSKVQGTGSEREGPKEHDKGSEPEGCRASDNVVSMKAYLAEKLKPSDEDRALSEVISDALQKRKQEPEHETKSKPMGKVTESEEVARRLGTENKPSGEASDSGDVKFDSSSNVNSGSGVVDKLRGAVSSWLGKGGDSQTRPQPIGNGLCHYLLLFFFNYFFGSFSACRCDFFSLLSLGVLAGNEGFSTSGNGGERQGNDVAKDKRT</sequence>
<dbReference type="AlphaFoldDB" id="A0A438GQI3"/>
<comment type="caution">
    <text evidence="5">The sequence shown here is derived from an EMBL/GenBank/DDBJ whole genome shotgun (WGS) entry which is preliminary data.</text>
</comment>
<dbReference type="Pfam" id="PF23402">
    <property type="entry name" value="LTI65_LTI78_NYQTKV"/>
    <property type="match status" value="1"/>
</dbReference>
<feature type="compositionally biased region" description="Basic and acidic residues" evidence="1">
    <location>
        <begin position="424"/>
        <end position="434"/>
    </location>
</feature>
<feature type="compositionally biased region" description="Basic and acidic residues" evidence="1">
    <location>
        <begin position="391"/>
        <end position="409"/>
    </location>
</feature>
<dbReference type="Pfam" id="PF23403">
    <property type="entry name" value="LTI65_LTI78_N"/>
    <property type="match status" value="1"/>
</dbReference>
<feature type="compositionally biased region" description="Polar residues" evidence="1">
    <location>
        <begin position="176"/>
        <end position="189"/>
    </location>
</feature>
<feature type="compositionally biased region" description="Acidic residues" evidence="1">
    <location>
        <begin position="79"/>
        <end position="91"/>
    </location>
</feature>
<dbReference type="InterPro" id="IPR037491">
    <property type="entry name" value="LTI78/LTI65"/>
</dbReference>
<feature type="compositionally biased region" description="Basic and acidic residues" evidence="1">
    <location>
        <begin position="334"/>
        <end position="347"/>
    </location>
</feature>
<feature type="domain" description="LTI65/LTI78 NYQTKV repeat" evidence="3">
    <location>
        <begin position="204"/>
        <end position="263"/>
    </location>
</feature>
<dbReference type="EMBL" id="QGNW01000369">
    <property type="protein sequence ID" value="RVW74475.1"/>
    <property type="molecule type" value="Genomic_DNA"/>
</dbReference>
<feature type="region of interest" description="Disordered" evidence="1">
    <location>
        <begin position="379"/>
        <end position="412"/>
    </location>
</feature>
<feature type="compositionally biased region" description="Basic and acidic residues" evidence="1">
    <location>
        <begin position="578"/>
        <end position="588"/>
    </location>
</feature>
<dbReference type="Proteomes" id="UP000288805">
    <property type="component" value="Unassembled WGS sequence"/>
</dbReference>
<name>A0A438GQI3_VITVI</name>
<evidence type="ECO:0000313" key="5">
    <source>
        <dbReference type="EMBL" id="RVW74475.1"/>
    </source>
</evidence>
<evidence type="ECO:0000259" key="2">
    <source>
        <dbReference type="Pfam" id="PF23399"/>
    </source>
</evidence>
<feature type="compositionally biased region" description="Basic and acidic residues" evidence="1">
    <location>
        <begin position="442"/>
        <end position="455"/>
    </location>
</feature>
<dbReference type="Pfam" id="PF23399">
    <property type="entry name" value="LTI65_PGEED"/>
    <property type="match status" value="1"/>
</dbReference>
<feature type="region of interest" description="Disordered" evidence="1">
    <location>
        <begin position="1"/>
        <end position="22"/>
    </location>
</feature>
<dbReference type="InterPro" id="IPR012418">
    <property type="entry name" value="CAP160"/>
</dbReference>
<dbReference type="PANTHER" id="PTHR33836:SF1">
    <property type="entry name" value="LOW-TEMPERATURE-INDUCED 65 KDA PROTEIN-RELATED"/>
    <property type="match status" value="1"/>
</dbReference>
<feature type="compositionally biased region" description="Basic and acidic residues" evidence="1">
    <location>
        <begin position="59"/>
        <end position="78"/>
    </location>
</feature>
<accession>A0A438GQI3</accession>
<evidence type="ECO:0000259" key="4">
    <source>
        <dbReference type="Pfam" id="PF23403"/>
    </source>
</evidence>
<feature type="domain" description="LTI65/LTI78 N-terminal" evidence="4">
    <location>
        <begin position="41"/>
        <end position="103"/>
    </location>
</feature>
<feature type="compositionally biased region" description="Polar residues" evidence="1">
    <location>
        <begin position="138"/>
        <end position="148"/>
    </location>
</feature>
<reference evidence="5 6" key="1">
    <citation type="journal article" date="2018" name="PLoS Genet.">
        <title>Population sequencing reveals clonal diversity and ancestral inbreeding in the grapevine cultivar Chardonnay.</title>
        <authorList>
            <person name="Roach M.J."/>
            <person name="Johnson D.L."/>
            <person name="Bohlmann J."/>
            <person name="van Vuuren H.J."/>
            <person name="Jones S.J."/>
            <person name="Pretorius I.S."/>
            <person name="Schmidt S.A."/>
            <person name="Borneman A.R."/>
        </authorList>
    </citation>
    <scope>NUCLEOTIDE SEQUENCE [LARGE SCALE GENOMIC DNA]</scope>
    <source>
        <strain evidence="6">cv. Chardonnay</strain>
        <tissue evidence="5">Leaf</tissue>
    </source>
</reference>
<dbReference type="InterPro" id="IPR056605">
    <property type="entry name" value="LTI65_LTI78_N"/>
</dbReference>
<organism evidence="5 6">
    <name type="scientific">Vitis vinifera</name>
    <name type="common">Grape</name>
    <dbReference type="NCBI Taxonomy" id="29760"/>
    <lineage>
        <taxon>Eukaryota</taxon>
        <taxon>Viridiplantae</taxon>
        <taxon>Streptophyta</taxon>
        <taxon>Embryophyta</taxon>
        <taxon>Tracheophyta</taxon>
        <taxon>Spermatophyta</taxon>
        <taxon>Magnoliopsida</taxon>
        <taxon>eudicotyledons</taxon>
        <taxon>Gunneridae</taxon>
        <taxon>Pentapetalae</taxon>
        <taxon>rosids</taxon>
        <taxon>Vitales</taxon>
        <taxon>Vitaceae</taxon>
        <taxon>Viteae</taxon>
        <taxon>Vitis</taxon>
    </lineage>
</organism>
<feature type="compositionally biased region" description="Basic residues" evidence="1">
    <location>
        <begin position="48"/>
        <end position="58"/>
    </location>
</feature>
<feature type="compositionally biased region" description="Basic and acidic residues" evidence="1">
    <location>
        <begin position="462"/>
        <end position="473"/>
    </location>
</feature>
<dbReference type="PANTHER" id="PTHR33836">
    <property type="entry name" value="LOW-TEMPERATURE-INDUCED 65 KDA PROTEIN-RELATED"/>
    <property type="match status" value="1"/>
</dbReference>
<dbReference type="GO" id="GO:0009737">
    <property type="term" value="P:response to abscisic acid"/>
    <property type="evidence" value="ECO:0007669"/>
    <property type="project" value="InterPro"/>
</dbReference>
<evidence type="ECO:0000256" key="1">
    <source>
        <dbReference type="SAM" id="MobiDB-lite"/>
    </source>
</evidence>
<dbReference type="Pfam" id="PF07918">
    <property type="entry name" value="CAP160"/>
    <property type="match status" value="1"/>
</dbReference>
<proteinExistence type="predicted"/>
<feature type="compositionally biased region" description="Basic and acidic residues" evidence="1">
    <location>
        <begin position="190"/>
        <end position="204"/>
    </location>
</feature>
<dbReference type="InterPro" id="IPR057059">
    <property type="entry name" value="LTI65/LTI78_PGEED"/>
</dbReference>
<feature type="region of interest" description="Disordered" evidence="1">
    <location>
        <begin position="424"/>
        <end position="500"/>
    </location>
</feature>
<feature type="region of interest" description="Disordered" evidence="1">
    <location>
        <begin position="35"/>
        <end position="353"/>
    </location>
</feature>